<dbReference type="GO" id="GO:0016747">
    <property type="term" value="F:acyltransferase activity, transferring groups other than amino-acyl groups"/>
    <property type="evidence" value="ECO:0007669"/>
    <property type="project" value="InterPro"/>
</dbReference>
<dbReference type="InterPro" id="IPR016039">
    <property type="entry name" value="Thiolase-like"/>
</dbReference>
<dbReference type="InterPro" id="IPR002155">
    <property type="entry name" value="Thiolase"/>
</dbReference>
<feature type="domain" description="Thiolase N-terminal" evidence="2">
    <location>
        <begin position="5"/>
        <end position="220"/>
    </location>
</feature>
<dbReference type="GO" id="GO:0008299">
    <property type="term" value="P:isoprenoid biosynthetic process"/>
    <property type="evidence" value="ECO:0007669"/>
    <property type="project" value="UniProtKB-KW"/>
</dbReference>
<name>A0A7J3M278_ARCFL</name>
<evidence type="ECO:0000259" key="2">
    <source>
        <dbReference type="Pfam" id="PF00108"/>
    </source>
</evidence>
<evidence type="ECO:0000256" key="1">
    <source>
        <dbReference type="ARBA" id="ARBA00023229"/>
    </source>
</evidence>
<dbReference type="SUPFAM" id="SSF53901">
    <property type="entry name" value="Thiolase-like"/>
    <property type="match status" value="2"/>
</dbReference>
<dbReference type="Gene3D" id="3.40.47.10">
    <property type="match status" value="1"/>
</dbReference>
<dbReference type="NCBIfam" id="NF004720">
    <property type="entry name" value="PRK06064.1"/>
    <property type="match status" value="1"/>
</dbReference>
<dbReference type="InterPro" id="IPR055140">
    <property type="entry name" value="Thiolase_C_2"/>
</dbReference>
<keyword evidence="1" id="KW-0414">Isoprene biosynthesis</keyword>
<dbReference type="NCBIfam" id="NF009228">
    <property type="entry name" value="PRK12578.1"/>
    <property type="match status" value="1"/>
</dbReference>
<sequence length="385" mass="41601">MKVGVVGVGCSKFGQREVTLQELTFEAVKEALKDANLSQEDIEISVVGCVGTRGYELMPAVVVNEYCGFAGKGPLRVEAACATGSAAVYTAFSSIKSGLADIAIAIGVEKMTEVDTATSAAIGGRAGNYLWEHHFYGTTFPAYYAMHATAHMAKFGTTERQMAMVAVKAHRNAVKNPKAHFQKEISVEDVLNSRTITYPLKLYDCSPISDGASAAILASEKAIKEHGWDAIWIESVGFSSDTSNMTMREDFVGLKATRIAAEMAYKKAKIDDPLKSFDLATVHDCFTIAEIMAYEDLGFCRKGEGGKFIENGESDFGGKIPVNTFGGLKAKGHPLAATGVAMVYEVVKQLREDAGKLQVDLKHYRALTHNVGGTGHFCWVFIFGR</sequence>
<comment type="caution">
    <text evidence="4">The sequence shown here is derived from an EMBL/GenBank/DDBJ whole genome shotgun (WGS) entry which is preliminary data.</text>
</comment>
<dbReference type="Pfam" id="PF22691">
    <property type="entry name" value="Thiolase_C_1"/>
    <property type="match status" value="1"/>
</dbReference>
<feature type="domain" description="Thiolase C-terminal" evidence="3">
    <location>
        <begin position="239"/>
        <end position="385"/>
    </location>
</feature>
<dbReference type="CDD" id="cd00829">
    <property type="entry name" value="SCP-x_thiolase"/>
    <property type="match status" value="1"/>
</dbReference>
<organism evidence="4">
    <name type="scientific">Archaeoglobus fulgidus</name>
    <dbReference type="NCBI Taxonomy" id="2234"/>
    <lineage>
        <taxon>Archaea</taxon>
        <taxon>Methanobacteriati</taxon>
        <taxon>Methanobacteriota</taxon>
        <taxon>Archaeoglobi</taxon>
        <taxon>Archaeoglobales</taxon>
        <taxon>Archaeoglobaceae</taxon>
        <taxon>Archaeoglobus</taxon>
    </lineage>
</organism>
<dbReference type="PANTHER" id="PTHR42870">
    <property type="entry name" value="ACETYL-COA C-ACETYLTRANSFERASE"/>
    <property type="match status" value="1"/>
</dbReference>
<gene>
    <name evidence="4" type="ORF">ENT52_04960</name>
</gene>
<reference evidence="4" key="1">
    <citation type="journal article" date="2020" name="mSystems">
        <title>Genome- and Community-Level Interaction Insights into Carbon Utilization and Element Cycling Functions of Hydrothermarchaeota in Hydrothermal Sediment.</title>
        <authorList>
            <person name="Zhou Z."/>
            <person name="Liu Y."/>
            <person name="Xu W."/>
            <person name="Pan J."/>
            <person name="Luo Z.H."/>
            <person name="Li M."/>
        </authorList>
    </citation>
    <scope>NUCLEOTIDE SEQUENCE [LARGE SCALE GENOMIC DNA]</scope>
    <source>
        <strain evidence="4">SpSt-587</strain>
    </source>
</reference>
<proteinExistence type="predicted"/>
<dbReference type="PANTHER" id="PTHR42870:SF6">
    <property type="entry name" value="ACETYL-COA C-ACYLTRANSFERASE"/>
    <property type="match status" value="1"/>
</dbReference>
<dbReference type="InterPro" id="IPR020616">
    <property type="entry name" value="Thiolase_N"/>
</dbReference>
<dbReference type="EMBL" id="DSYZ01000094">
    <property type="protein sequence ID" value="HGT83057.1"/>
    <property type="molecule type" value="Genomic_DNA"/>
</dbReference>
<dbReference type="Pfam" id="PF00108">
    <property type="entry name" value="Thiolase_N"/>
    <property type="match status" value="1"/>
</dbReference>
<accession>A0A7J3M278</accession>
<evidence type="ECO:0000259" key="3">
    <source>
        <dbReference type="Pfam" id="PF22691"/>
    </source>
</evidence>
<dbReference type="PIRSF" id="PIRSF000429">
    <property type="entry name" value="Ac-CoA_Ac_transf"/>
    <property type="match status" value="1"/>
</dbReference>
<evidence type="ECO:0000313" key="4">
    <source>
        <dbReference type="EMBL" id="HGT83057.1"/>
    </source>
</evidence>
<dbReference type="AlphaFoldDB" id="A0A7J3M278"/>
<protein>
    <submittedName>
        <fullName evidence="4">Thiolase domain-containing protein</fullName>
    </submittedName>
</protein>